<keyword evidence="4" id="KW-1185">Reference proteome</keyword>
<evidence type="ECO:0000256" key="2">
    <source>
        <dbReference type="SAM" id="Coils"/>
    </source>
</evidence>
<organism evidence="3 4">
    <name type="scientific">Anaeromicropila populeti</name>
    <dbReference type="NCBI Taxonomy" id="37658"/>
    <lineage>
        <taxon>Bacteria</taxon>
        <taxon>Bacillati</taxon>
        <taxon>Bacillota</taxon>
        <taxon>Clostridia</taxon>
        <taxon>Lachnospirales</taxon>
        <taxon>Lachnospiraceae</taxon>
        <taxon>Anaeromicropila</taxon>
    </lineage>
</organism>
<dbReference type="STRING" id="37658.SAMN05661086_03620"/>
<feature type="coiled-coil region" evidence="2">
    <location>
        <begin position="241"/>
        <end position="275"/>
    </location>
</feature>
<dbReference type="AlphaFoldDB" id="A0A1I6LWG9"/>
<dbReference type="Gene3D" id="3.30.930.30">
    <property type="match status" value="1"/>
</dbReference>
<reference evidence="3 4" key="1">
    <citation type="submission" date="2016-10" db="EMBL/GenBank/DDBJ databases">
        <authorList>
            <person name="de Groot N.N."/>
        </authorList>
    </citation>
    <scope>NUCLEOTIDE SEQUENCE [LARGE SCALE GENOMIC DNA]</scope>
    <source>
        <strain evidence="3 4">743A</strain>
    </source>
</reference>
<keyword evidence="2" id="KW-0175">Coiled coil</keyword>
<dbReference type="EMBL" id="FOYZ01000023">
    <property type="protein sequence ID" value="SFS07821.1"/>
    <property type="molecule type" value="Genomic_DNA"/>
</dbReference>
<comment type="similarity">
    <text evidence="1">Belongs to the plasmid mobilization pre family.</text>
</comment>
<name>A0A1I6LWG9_9FIRM</name>
<dbReference type="InterPro" id="IPR001668">
    <property type="entry name" value="Mob_Pre"/>
</dbReference>
<dbReference type="GO" id="GO:0006310">
    <property type="term" value="P:DNA recombination"/>
    <property type="evidence" value="ECO:0007669"/>
    <property type="project" value="InterPro"/>
</dbReference>
<proteinExistence type="inferred from homology"/>
<evidence type="ECO:0000313" key="3">
    <source>
        <dbReference type="EMBL" id="SFS07821.1"/>
    </source>
</evidence>
<dbReference type="RefSeq" id="WP_272481972.1">
    <property type="nucleotide sequence ID" value="NZ_FOYZ01000023.1"/>
</dbReference>
<gene>
    <name evidence="3" type="ORF">SAMN05661086_03620</name>
</gene>
<dbReference type="NCBIfam" id="NF041497">
    <property type="entry name" value="MobV"/>
    <property type="match status" value="1"/>
</dbReference>
<dbReference type="GO" id="GO:0003677">
    <property type="term" value="F:DNA binding"/>
    <property type="evidence" value="ECO:0007669"/>
    <property type="project" value="InterPro"/>
</dbReference>
<dbReference type="Proteomes" id="UP000199659">
    <property type="component" value="Unassembled WGS sequence"/>
</dbReference>
<feature type="coiled-coil region" evidence="2">
    <location>
        <begin position="358"/>
        <end position="425"/>
    </location>
</feature>
<dbReference type="CDD" id="cd17242">
    <property type="entry name" value="MobM_relaxase"/>
    <property type="match status" value="1"/>
</dbReference>
<dbReference type="Pfam" id="PF01076">
    <property type="entry name" value="Mob_Pre"/>
    <property type="match status" value="1"/>
</dbReference>
<protein>
    <submittedName>
        <fullName evidence="3">Plasmid recombination enzyme</fullName>
    </submittedName>
</protein>
<evidence type="ECO:0000313" key="4">
    <source>
        <dbReference type="Proteomes" id="UP000199659"/>
    </source>
</evidence>
<accession>A0A1I6LWG9</accession>
<sequence length="552" mass="65759">MSYSIMRIEKIKASGVTGIQIHDRREKDGTSHTNKDIDWTRTKENVDLLNQKERFRTVVTNRITELNLKKKIRSDATVMCQCLVTSDNVFFSNMSRQEQTEYFRLSLEFLEKRYGKKNLVSATIHFDEQTPHMHVNFVPVTSDERLSARDLFSPRALRKLQDDYNRFVRENGYDLERGEIDSKVKHLNVEEYKVNTKFEQVKEKKAELDRLKQVDKQVDLNVEKGKFAYSVKEVEAMKDQNKALKIDNIQKDNKIKELENEVSKLQKQLETVQNKLQGLNVPINRLSNLESENRALQEYVKMHPELEKLLEHFNQMKEQSYHFGQVMCELKNKYLDMKDKREKSIQNTYTLGKQAEKCDFTAEGIRKLKKDIENARNKCQEYEKELELTKGLFKSRQKQVLQEHIEEEQRQLKKLQTYLKKEYEIEYIDIPQKLMQLQQEKKEALEGKKVQIQFTDGFDLDIEQTIKEYKYLKVLAEIQQKDLQEISFRMSNVEKFTLQGGRAFYISRDDRKEILERMKKECPELLKRCILKWEVQDSIESQEQKQNLTLEL</sequence>
<evidence type="ECO:0000256" key="1">
    <source>
        <dbReference type="ARBA" id="ARBA00010657"/>
    </source>
</evidence>